<organism evidence="2 3">
    <name type="scientific">Portunus trituberculatus</name>
    <name type="common">Swimming crab</name>
    <name type="synonym">Neptunus trituberculatus</name>
    <dbReference type="NCBI Taxonomy" id="210409"/>
    <lineage>
        <taxon>Eukaryota</taxon>
        <taxon>Metazoa</taxon>
        <taxon>Ecdysozoa</taxon>
        <taxon>Arthropoda</taxon>
        <taxon>Crustacea</taxon>
        <taxon>Multicrustacea</taxon>
        <taxon>Malacostraca</taxon>
        <taxon>Eumalacostraca</taxon>
        <taxon>Eucarida</taxon>
        <taxon>Decapoda</taxon>
        <taxon>Pleocyemata</taxon>
        <taxon>Brachyura</taxon>
        <taxon>Eubrachyura</taxon>
        <taxon>Portunoidea</taxon>
        <taxon>Portunidae</taxon>
        <taxon>Portuninae</taxon>
        <taxon>Portunus</taxon>
    </lineage>
</organism>
<keyword evidence="3" id="KW-1185">Reference proteome</keyword>
<reference evidence="2 3" key="1">
    <citation type="submission" date="2019-05" db="EMBL/GenBank/DDBJ databases">
        <title>Another draft genome of Portunus trituberculatus and its Hox gene families provides insights of decapod evolution.</title>
        <authorList>
            <person name="Jeong J.-H."/>
            <person name="Song I."/>
            <person name="Kim S."/>
            <person name="Choi T."/>
            <person name="Kim D."/>
            <person name="Ryu S."/>
            <person name="Kim W."/>
        </authorList>
    </citation>
    <scope>NUCLEOTIDE SEQUENCE [LARGE SCALE GENOMIC DNA]</scope>
    <source>
        <tissue evidence="2">Muscle</tissue>
    </source>
</reference>
<accession>A0A5B7KDE5</accession>
<protein>
    <submittedName>
        <fullName evidence="2">Uncharacterized protein</fullName>
    </submittedName>
</protein>
<sequence length="114" mass="12875">MRGVERKSNEQDKWRHKLELVRWHHIWVAWPSASRSSSSSSSSNFSGGVVGGREKKACRYFFRACENERTESLAKNKMGNKPAWCRCLVAATALPPQKGAAAVLVRQTGRKERT</sequence>
<dbReference type="EMBL" id="VSRR010144787">
    <property type="protein sequence ID" value="MPD05180.1"/>
    <property type="molecule type" value="Genomic_DNA"/>
</dbReference>
<proteinExistence type="predicted"/>
<comment type="caution">
    <text evidence="2">The sequence shown here is derived from an EMBL/GenBank/DDBJ whole genome shotgun (WGS) entry which is preliminary data.</text>
</comment>
<name>A0A5B7KDE5_PORTR</name>
<dbReference type="AlphaFoldDB" id="A0A5B7KDE5"/>
<evidence type="ECO:0000313" key="3">
    <source>
        <dbReference type="Proteomes" id="UP000324222"/>
    </source>
</evidence>
<feature type="compositionally biased region" description="Low complexity" evidence="1">
    <location>
        <begin position="32"/>
        <end position="46"/>
    </location>
</feature>
<gene>
    <name evidence="2" type="ORF">E2C01_100911</name>
</gene>
<evidence type="ECO:0000313" key="2">
    <source>
        <dbReference type="EMBL" id="MPD05180.1"/>
    </source>
</evidence>
<feature type="region of interest" description="Disordered" evidence="1">
    <location>
        <begin position="32"/>
        <end position="51"/>
    </location>
</feature>
<dbReference type="Proteomes" id="UP000324222">
    <property type="component" value="Unassembled WGS sequence"/>
</dbReference>
<evidence type="ECO:0000256" key="1">
    <source>
        <dbReference type="SAM" id="MobiDB-lite"/>
    </source>
</evidence>